<protein>
    <submittedName>
        <fullName evidence="1">Uncharacterized protein</fullName>
    </submittedName>
</protein>
<comment type="caution">
    <text evidence="1">The sequence shown here is derived from an EMBL/GenBank/DDBJ whole genome shotgun (WGS) entry which is preliminary data.</text>
</comment>
<evidence type="ECO:0000313" key="1">
    <source>
        <dbReference type="EMBL" id="MDT3401345.1"/>
    </source>
</evidence>
<sequence length="95" mass="11190">MFKTQFEEMITVTHLTRESKIWLKRRSDQVMIVQIIPDSQSKNIIPNYALFEAFDEQPEYLGCILFDSNGYWIYDGAHLSVTEQEQVAQFILRGK</sequence>
<proteinExistence type="predicted"/>
<name>A0ABU3GRS9_9SPHI</name>
<dbReference type="Proteomes" id="UP001258315">
    <property type="component" value="Unassembled WGS sequence"/>
</dbReference>
<evidence type="ECO:0000313" key="2">
    <source>
        <dbReference type="Proteomes" id="UP001258315"/>
    </source>
</evidence>
<reference evidence="2" key="1">
    <citation type="submission" date="2023-07" db="EMBL/GenBank/DDBJ databases">
        <title>Functional and genomic diversity of the sorghum phyllosphere microbiome.</title>
        <authorList>
            <person name="Shade A."/>
        </authorList>
    </citation>
    <scope>NUCLEOTIDE SEQUENCE [LARGE SCALE GENOMIC DNA]</scope>
    <source>
        <strain evidence="2">SORGH_AS_0422</strain>
    </source>
</reference>
<keyword evidence="2" id="KW-1185">Reference proteome</keyword>
<accession>A0ABU3GRS9</accession>
<organism evidence="1 2">
    <name type="scientific">Mucilaginibacter terrae</name>
    <dbReference type="NCBI Taxonomy" id="1955052"/>
    <lineage>
        <taxon>Bacteria</taxon>
        <taxon>Pseudomonadati</taxon>
        <taxon>Bacteroidota</taxon>
        <taxon>Sphingobacteriia</taxon>
        <taxon>Sphingobacteriales</taxon>
        <taxon>Sphingobacteriaceae</taxon>
        <taxon>Mucilaginibacter</taxon>
    </lineage>
</organism>
<gene>
    <name evidence="1" type="ORF">QE417_000417</name>
</gene>
<dbReference type="EMBL" id="JAVLVU010000001">
    <property type="protein sequence ID" value="MDT3401345.1"/>
    <property type="molecule type" value="Genomic_DNA"/>
</dbReference>